<dbReference type="SUPFAM" id="SSF141571">
    <property type="entry name" value="Pentapeptide repeat-like"/>
    <property type="match status" value="1"/>
</dbReference>
<dbReference type="RefSeq" id="WP_307841838.1">
    <property type="nucleotide sequence ID" value="NZ_JAGIOH010000001.1"/>
</dbReference>
<evidence type="ECO:0000313" key="2">
    <source>
        <dbReference type="Proteomes" id="UP001519291"/>
    </source>
</evidence>
<organism evidence="1 2">
    <name type="scientific">Streptomyces syringium</name>
    <dbReference type="NCBI Taxonomy" id="76729"/>
    <lineage>
        <taxon>Bacteria</taxon>
        <taxon>Bacillati</taxon>
        <taxon>Actinomycetota</taxon>
        <taxon>Actinomycetes</taxon>
        <taxon>Kitasatosporales</taxon>
        <taxon>Streptomycetaceae</taxon>
        <taxon>Streptomyces</taxon>
    </lineage>
</organism>
<dbReference type="InterPro" id="IPR001646">
    <property type="entry name" value="5peptide_repeat"/>
</dbReference>
<dbReference type="GeneID" id="91567083"/>
<dbReference type="InterPro" id="IPR051082">
    <property type="entry name" value="Pentapeptide-BTB/POZ_domain"/>
</dbReference>
<comment type="caution">
    <text evidence="1">The sequence shown here is derived from an EMBL/GenBank/DDBJ whole genome shotgun (WGS) entry which is preliminary data.</text>
</comment>
<dbReference type="EMBL" id="JAGIOH010000001">
    <property type="protein sequence ID" value="MBP2400716.1"/>
    <property type="molecule type" value="Genomic_DNA"/>
</dbReference>
<keyword evidence="2" id="KW-1185">Reference proteome</keyword>
<evidence type="ECO:0000313" key="1">
    <source>
        <dbReference type="EMBL" id="MBP2400716.1"/>
    </source>
</evidence>
<gene>
    <name evidence="1" type="ORF">JO379_000185</name>
</gene>
<dbReference type="PANTHER" id="PTHR14136">
    <property type="entry name" value="BTB_POZ DOMAIN-CONTAINING PROTEIN KCTD9"/>
    <property type="match status" value="1"/>
</dbReference>
<proteinExistence type="predicted"/>
<protein>
    <submittedName>
        <fullName evidence="1">Uncharacterized protein YjbI with pentapeptide repeats</fullName>
    </submittedName>
</protein>
<dbReference type="Proteomes" id="UP001519291">
    <property type="component" value="Unassembled WGS sequence"/>
</dbReference>
<dbReference type="PANTHER" id="PTHR14136:SF17">
    <property type="entry name" value="BTB_POZ DOMAIN-CONTAINING PROTEIN KCTD9"/>
    <property type="match status" value="1"/>
</dbReference>
<accession>A0ABS4XW21</accession>
<name>A0ABS4XW21_9ACTN</name>
<sequence>MRETACDGGRRIRKLPTDEEAAGWLAEWESAEDGRTIDATSLDLRGADLTRVDFASGLLGEADLRGVTLTGACLSRAHLEAADLTGADLSGACLSKAILEEASLRGANLQEANLGSAELHDVDATGANLRGARLNGAFLDTVRLHGADLSGATVNMTSFEVTIDRGTVLEGLTGTLFGPATIADDDTGSADDDGLREWGGAALERWLNERGARVQVLRPYLERSAWKGAGTGSEE</sequence>
<dbReference type="Gene3D" id="2.160.20.80">
    <property type="entry name" value="E3 ubiquitin-protein ligase SopA"/>
    <property type="match status" value="1"/>
</dbReference>
<dbReference type="Pfam" id="PF00805">
    <property type="entry name" value="Pentapeptide"/>
    <property type="match status" value="2"/>
</dbReference>
<reference evidence="1 2" key="1">
    <citation type="submission" date="2021-03" db="EMBL/GenBank/DDBJ databases">
        <title>Sequencing the genomes of 1000 actinobacteria strains.</title>
        <authorList>
            <person name="Klenk H.-P."/>
        </authorList>
    </citation>
    <scope>NUCLEOTIDE SEQUENCE [LARGE SCALE GENOMIC DNA]</scope>
    <source>
        <strain evidence="1 2">DSM 41480</strain>
    </source>
</reference>